<protein>
    <recommendedName>
        <fullName evidence="1">ATPase AAA-type core domain-containing protein</fullName>
    </recommendedName>
</protein>
<dbReference type="PANTHER" id="PTHR40396">
    <property type="entry name" value="ATPASE-LIKE PROTEIN"/>
    <property type="match status" value="1"/>
</dbReference>
<dbReference type="PIRSF" id="PIRSF029347">
    <property type="entry name" value="RecF"/>
    <property type="match status" value="1"/>
</dbReference>
<proteinExistence type="predicted"/>
<dbReference type="FunFam" id="3.40.50.300:FF:004264">
    <property type="entry name" value="Glr1927 protein"/>
    <property type="match status" value="1"/>
</dbReference>
<dbReference type="GO" id="GO:0005524">
    <property type="term" value="F:ATP binding"/>
    <property type="evidence" value="ECO:0007669"/>
    <property type="project" value="InterPro"/>
</dbReference>
<dbReference type="GO" id="GO:0016887">
    <property type="term" value="F:ATP hydrolysis activity"/>
    <property type="evidence" value="ECO:0007669"/>
    <property type="project" value="InterPro"/>
</dbReference>
<evidence type="ECO:0000259" key="1">
    <source>
        <dbReference type="Pfam" id="PF13304"/>
    </source>
</evidence>
<dbReference type="InterPro" id="IPR014555">
    <property type="entry name" value="RecF-like"/>
</dbReference>
<evidence type="ECO:0000313" key="3">
    <source>
        <dbReference type="Proteomes" id="UP000217507"/>
    </source>
</evidence>
<dbReference type="Pfam" id="PF13304">
    <property type="entry name" value="AAA_21"/>
    <property type="match status" value="1"/>
</dbReference>
<reference evidence="2 3" key="1">
    <citation type="submission" date="2017-06" db="EMBL/GenBank/DDBJ databases">
        <title>Genome sequencing of cyanobaciteial culture collection at National Institute for Environmental Studies (NIES).</title>
        <authorList>
            <person name="Hirose Y."/>
            <person name="Shimura Y."/>
            <person name="Fujisawa T."/>
            <person name="Nakamura Y."/>
            <person name="Kawachi M."/>
        </authorList>
    </citation>
    <scope>NUCLEOTIDE SEQUENCE [LARGE SCALE GENOMIC DNA]</scope>
    <source>
        <strain evidence="2 3">NIES-23</strain>
    </source>
</reference>
<gene>
    <name evidence="2" type="ORF">NIES23_42980</name>
</gene>
<accession>A0A1Z4KR54</accession>
<dbReference type="PANTHER" id="PTHR40396:SF1">
    <property type="entry name" value="ATPASE AAA-TYPE CORE DOMAIN-CONTAINING PROTEIN"/>
    <property type="match status" value="1"/>
</dbReference>
<feature type="domain" description="ATPase AAA-type core" evidence="1">
    <location>
        <begin position="42"/>
        <end position="356"/>
    </location>
</feature>
<organism evidence="2 3">
    <name type="scientific">Trichormus variabilis NIES-23</name>
    <dbReference type="NCBI Taxonomy" id="1973479"/>
    <lineage>
        <taxon>Bacteria</taxon>
        <taxon>Bacillati</taxon>
        <taxon>Cyanobacteriota</taxon>
        <taxon>Cyanophyceae</taxon>
        <taxon>Nostocales</taxon>
        <taxon>Nostocaceae</taxon>
        <taxon>Trichormus</taxon>
    </lineage>
</organism>
<dbReference type="Gene3D" id="3.40.50.300">
    <property type="entry name" value="P-loop containing nucleotide triphosphate hydrolases"/>
    <property type="match status" value="1"/>
</dbReference>
<dbReference type="Proteomes" id="UP000217507">
    <property type="component" value="Chromosome"/>
</dbReference>
<name>A0A1Z4KR54_ANAVA</name>
<dbReference type="InterPro" id="IPR003959">
    <property type="entry name" value="ATPase_AAA_core"/>
</dbReference>
<dbReference type="AlphaFoldDB" id="A0A1Z4KR54"/>
<dbReference type="EMBL" id="AP018216">
    <property type="protein sequence ID" value="BAY71480.1"/>
    <property type="molecule type" value="Genomic_DNA"/>
</dbReference>
<dbReference type="InterPro" id="IPR027417">
    <property type="entry name" value="P-loop_NTPase"/>
</dbReference>
<evidence type="ECO:0000313" key="2">
    <source>
        <dbReference type="EMBL" id="BAY71480.1"/>
    </source>
</evidence>
<dbReference type="SUPFAM" id="SSF52540">
    <property type="entry name" value="P-loop containing nucleoside triphosphate hydrolases"/>
    <property type="match status" value="1"/>
</dbReference>
<sequence length="409" mass="47012">MGNRIKVLPIKVNLVMKIVSIKIKNYRAFESLEIKEIPTFCVIIGANGTGKSTLFDIFGFLRDALKNNIRQALQIRGGFNEVVTRGKEQEDIEIELKFRMNILETERLVTYILNVGQEERRPLVKREILRYKRGEYGSPYHFLDFQNGKGYAITNEENFEQTDEELQREEQQLESNDILAIKGLGQFQRFKAASAFRSLIENWHVSDFHISDARGSKDALYAEHLSPTGDNMALVAQYIYQNHPDIFQTILTKMQERVPGISKVEAKETEDGRLILKFQDQAFKDPFIDRYVSDGTMKMFAYLILLFDPKPHPLLCVEEPENQLYPSLLHELAEEFASYAHRGGQVFVSTHSPDFLNAVPLESIFWLTKEQGTTKIFRASDNETLNNLVKAGDLPGYLWNQGWFEGVAP</sequence>